<keyword evidence="7" id="KW-1185">Reference proteome</keyword>
<dbReference type="InterPro" id="IPR036271">
    <property type="entry name" value="Tet_transcr_reg_TetR-rel_C_sf"/>
</dbReference>
<evidence type="ECO:0000256" key="2">
    <source>
        <dbReference type="ARBA" id="ARBA00023125"/>
    </source>
</evidence>
<organism evidence="6 7">
    <name type="scientific">Amycolatopsis marina</name>
    <dbReference type="NCBI Taxonomy" id="490629"/>
    <lineage>
        <taxon>Bacteria</taxon>
        <taxon>Bacillati</taxon>
        <taxon>Actinomycetota</taxon>
        <taxon>Actinomycetes</taxon>
        <taxon>Pseudonocardiales</taxon>
        <taxon>Pseudonocardiaceae</taxon>
        <taxon>Amycolatopsis</taxon>
    </lineage>
</organism>
<evidence type="ECO:0000256" key="3">
    <source>
        <dbReference type="ARBA" id="ARBA00023163"/>
    </source>
</evidence>
<dbReference type="RefSeq" id="WP_091667644.1">
    <property type="nucleotide sequence ID" value="NZ_FOKG01000001.1"/>
</dbReference>
<dbReference type="PANTHER" id="PTHR30055">
    <property type="entry name" value="HTH-TYPE TRANSCRIPTIONAL REGULATOR RUTR"/>
    <property type="match status" value="1"/>
</dbReference>
<sequence length="208" mass="23154">MTERRAPSTARRSERARVAILEAAYDLLLDEGFLAMTIEGIAAKAGVGKQTIYRWWPSKSAVVFDAALHAGEQAADSGGLPDTGDLEADLRLVLHAIVDELRDERRSAAQRTIMVESMHDDELAEKVVEHILRPQLELTKDRLRSAVRAGQLDRDTDIDTLPDALYGPIFYRWMLRTQPLTHAFADQILGTTLGVHKVNQRARQGESG</sequence>
<dbReference type="Pfam" id="PF16859">
    <property type="entry name" value="TetR_C_11"/>
    <property type="match status" value="1"/>
</dbReference>
<dbReference type="Gene3D" id="1.10.10.60">
    <property type="entry name" value="Homeodomain-like"/>
    <property type="match status" value="1"/>
</dbReference>
<feature type="domain" description="HTH tetR-type" evidence="5">
    <location>
        <begin position="14"/>
        <end position="74"/>
    </location>
</feature>
<proteinExistence type="predicted"/>
<evidence type="ECO:0000256" key="4">
    <source>
        <dbReference type="PROSITE-ProRule" id="PRU00335"/>
    </source>
</evidence>
<dbReference type="Gene3D" id="1.10.357.10">
    <property type="entry name" value="Tetracycline Repressor, domain 2"/>
    <property type="match status" value="1"/>
</dbReference>
<accession>A0A1I0V5N3</accession>
<keyword evidence="3" id="KW-0804">Transcription</keyword>
<dbReference type="STRING" id="490629.SAMN05216266_1017"/>
<dbReference type="OrthoDB" id="9796019at2"/>
<keyword evidence="1" id="KW-0805">Transcription regulation</keyword>
<gene>
    <name evidence="6" type="ORF">SAMN05216266_1017</name>
</gene>
<dbReference type="InterPro" id="IPR011075">
    <property type="entry name" value="TetR_C"/>
</dbReference>
<dbReference type="Proteomes" id="UP000243799">
    <property type="component" value="Unassembled WGS sequence"/>
</dbReference>
<dbReference type="Pfam" id="PF00440">
    <property type="entry name" value="TetR_N"/>
    <property type="match status" value="1"/>
</dbReference>
<dbReference type="EMBL" id="FOKG01000001">
    <property type="protein sequence ID" value="SFA71383.1"/>
    <property type="molecule type" value="Genomic_DNA"/>
</dbReference>
<name>A0A1I0V5N3_9PSEU</name>
<dbReference type="AlphaFoldDB" id="A0A1I0V5N3"/>
<keyword evidence="2 4" id="KW-0238">DNA-binding</keyword>
<dbReference type="InterPro" id="IPR050109">
    <property type="entry name" value="HTH-type_TetR-like_transc_reg"/>
</dbReference>
<evidence type="ECO:0000256" key="1">
    <source>
        <dbReference type="ARBA" id="ARBA00023015"/>
    </source>
</evidence>
<protein>
    <submittedName>
        <fullName evidence="6">Transcriptional regulator, TetR family</fullName>
    </submittedName>
</protein>
<dbReference type="InterPro" id="IPR009057">
    <property type="entry name" value="Homeodomain-like_sf"/>
</dbReference>
<feature type="DNA-binding region" description="H-T-H motif" evidence="4">
    <location>
        <begin position="37"/>
        <end position="56"/>
    </location>
</feature>
<dbReference type="InterPro" id="IPR001647">
    <property type="entry name" value="HTH_TetR"/>
</dbReference>
<dbReference type="PROSITE" id="PS50977">
    <property type="entry name" value="HTH_TETR_2"/>
    <property type="match status" value="1"/>
</dbReference>
<dbReference type="GO" id="GO:0000976">
    <property type="term" value="F:transcription cis-regulatory region binding"/>
    <property type="evidence" value="ECO:0007669"/>
    <property type="project" value="TreeGrafter"/>
</dbReference>
<evidence type="ECO:0000313" key="6">
    <source>
        <dbReference type="EMBL" id="SFA71383.1"/>
    </source>
</evidence>
<reference evidence="7" key="1">
    <citation type="submission" date="2016-10" db="EMBL/GenBank/DDBJ databases">
        <authorList>
            <person name="Varghese N."/>
            <person name="Submissions S."/>
        </authorList>
    </citation>
    <scope>NUCLEOTIDE SEQUENCE [LARGE SCALE GENOMIC DNA]</scope>
    <source>
        <strain evidence="7">CGMCC 4.3568</strain>
    </source>
</reference>
<dbReference type="SUPFAM" id="SSF48498">
    <property type="entry name" value="Tetracyclin repressor-like, C-terminal domain"/>
    <property type="match status" value="1"/>
</dbReference>
<evidence type="ECO:0000313" key="7">
    <source>
        <dbReference type="Proteomes" id="UP000243799"/>
    </source>
</evidence>
<dbReference type="PRINTS" id="PR00455">
    <property type="entry name" value="HTHTETR"/>
</dbReference>
<dbReference type="SUPFAM" id="SSF46689">
    <property type="entry name" value="Homeodomain-like"/>
    <property type="match status" value="1"/>
</dbReference>
<evidence type="ECO:0000259" key="5">
    <source>
        <dbReference type="PROSITE" id="PS50977"/>
    </source>
</evidence>
<dbReference type="PANTHER" id="PTHR30055:SF148">
    <property type="entry name" value="TETR-FAMILY TRANSCRIPTIONAL REGULATOR"/>
    <property type="match status" value="1"/>
</dbReference>
<dbReference type="GO" id="GO:0003700">
    <property type="term" value="F:DNA-binding transcription factor activity"/>
    <property type="evidence" value="ECO:0007669"/>
    <property type="project" value="TreeGrafter"/>
</dbReference>